<reference evidence="2" key="1">
    <citation type="submission" date="2020-05" db="EMBL/GenBank/DDBJ databases">
        <title>WGS assembly of Panicum virgatum.</title>
        <authorList>
            <person name="Lovell J.T."/>
            <person name="Jenkins J."/>
            <person name="Shu S."/>
            <person name="Juenger T.E."/>
            <person name="Schmutz J."/>
        </authorList>
    </citation>
    <scope>NUCLEOTIDE SEQUENCE</scope>
    <source>
        <strain evidence="2">AP13</strain>
    </source>
</reference>
<evidence type="ECO:0000313" key="3">
    <source>
        <dbReference type="Proteomes" id="UP000823388"/>
    </source>
</evidence>
<proteinExistence type="predicted"/>
<keyword evidence="3" id="KW-1185">Reference proteome</keyword>
<name>A0A8T0X6L8_PANVG</name>
<sequence length="107" mass="12194">MEKRRHAHREELTIHTHRSMQRIKGSPWRYPRRTKPALPAGETDHHAAHIVPYSHKKAKLRDQGRGQRGRTRSNPGRIPIALLASDSSLSPRERGPTRKRTSSAGGR</sequence>
<dbReference type="AlphaFoldDB" id="A0A8T0X6L8"/>
<feature type="region of interest" description="Disordered" evidence="1">
    <location>
        <begin position="1"/>
        <end position="107"/>
    </location>
</feature>
<organism evidence="2 3">
    <name type="scientific">Panicum virgatum</name>
    <name type="common">Blackwell switchgrass</name>
    <dbReference type="NCBI Taxonomy" id="38727"/>
    <lineage>
        <taxon>Eukaryota</taxon>
        <taxon>Viridiplantae</taxon>
        <taxon>Streptophyta</taxon>
        <taxon>Embryophyta</taxon>
        <taxon>Tracheophyta</taxon>
        <taxon>Spermatophyta</taxon>
        <taxon>Magnoliopsida</taxon>
        <taxon>Liliopsida</taxon>
        <taxon>Poales</taxon>
        <taxon>Poaceae</taxon>
        <taxon>PACMAD clade</taxon>
        <taxon>Panicoideae</taxon>
        <taxon>Panicodae</taxon>
        <taxon>Paniceae</taxon>
        <taxon>Panicinae</taxon>
        <taxon>Panicum</taxon>
        <taxon>Panicum sect. Hiantes</taxon>
    </lineage>
</organism>
<gene>
    <name evidence="2" type="ORF">PVAP13_1NG303719</name>
</gene>
<comment type="caution">
    <text evidence="2">The sequence shown here is derived from an EMBL/GenBank/DDBJ whole genome shotgun (WGS) entry which is preliminary data.</text>
</comment>
<feature type="compositionally biased region" description="Basic and acidic residues" evidence="1">
    <location>
        <begin position="1"/>
        <end position="14"/>
    </location>
</feature>
<protein>
    <submittedName>
        <fullName evidence="2">Uncharacterized protein</fullName>
    </submittedName>
</protein>
<evidence type="ECO:0000313" key="2">
    <source>
        <dbReference type="EMBL" id="KAG2653004.1"/>
    </source>
</evidence>
<accession>A0A8T0X6L8</accession>
<dbReference type="EMBL" id="CM029038">
    <property type="protein sequence ID" value="KAG2653004.1"/>
    <property type="molecule type" value="Genomic_DNA"/>
</dbReference>
<evidence type="ECO:0000256" key="1">
    <source>
        <dbReference type="SAM" id="MobiDB-lite"/>
    </source>
</evidence>
<dbReference type="Proteomes" id="UP000823388">
    <property type="component" value="Chromosome 1N"/>
</dbReference>